<evidence type="ECO:0000256" key="1">
    <source>
        <dbReference type="HAMAP-Rule" id="MF_03198"/>
    </source>
</evidence>
<evidence type="ECO:0000313" key="2">
    <source>
        <dbReference type="EMBL" id="CDO55472.1"/>
    </source>
</evidence>
<keyword evidence="1" id="KW-0949">S-adenosyl-L-methionine</keyword>
<dbReference type="SUPFAM" id="SSF53335">
    <property type="entry name" value="S-adenosyl-L-methionine-dependent methyltransferases"/>
    <property type="match status" value="1"/>
</dbReference>
<keyword evidence="1" id="KW-0808">Transferase</keyword>
<evidence type="ECO:0000313" key="3">
    <source>
        <dbReference type="Proteomes" id="UP000242525"/>
    </source>
</evidence>
<dbReference type="InterPro" id="IPR029063">
    <property type="entry name" value="SAM-dependent_MTases_sf"/>
</dbReference>
<dbReference type="Proteomes" id="UP000242525">
    <property type="component" value="Unassembled WGS sequence"/>
</dbReference>
<dbReference type="EMBL" id="CCBN010000011">
    <property type="protein sequence ID" value="CDO55472.1"/>
    <property type="molecule type" value="Genomic_DNA"/>
</dbReference>
<dbReference type="GO" id="GO:0005829">
    <property type="term" value="C:cytosol"/>
    <property type="evidence" value="ECO:0007669"/>
    <property type="project" value="TreeGrafter"/>
</dbReference>
<dbReference type="GO" id="GO:0016279">
    <property type="term" value="F:protein-lysine N-methyltransferase activity"/>
    <property type="evidence" value="ECO:0007669"/>
    <property type="project" value="UniProtKB-UniRule"/>
</dbReference>
<dbReference type="STRING" id="1173061.A0A0J9XDN9"/>
<feature type="binding site" evidence="1">
    <location>
        <position position="58"/>
    </location>
    <ligand>
        <name>S-adenosyl-L-methionine</name>
        <dbReference type="ChEBI" id="CHEBI:59789"/>
    </ligand>
</feature>
<dbReference type="OrthoDB" id="407325at2759"/>
<reference evidence="2" key="1">
    <citation type="submission" date="2014-03" db="EMBL/GenBank/DDBJ databases">
        <authorList>
            <person name="Casaregola S."/>
        </authorList>
    </citation>
    <scope>NUCLEOTIDE SEQUENCE [LARGE SCALE GENOMIC DNA]</scope>
    <source>
        <strain evidence="2">CLIB 918</strain>
    </source>
</reference>
<proteinExistence type="inferred from homology"/>
<dbReference type="InterPro" id="IPR033684">
    <property type="entry name" value="EFM6"/>
</dbReference>
<comment type="caution">
    <text evidence="2">The sequence shown here is derived from an EMBL/GenBank/DDBJ whole genome shotgun (WGS) entry which is preliminary data.</text>
</comment>
<keyword evidence="1" id="KW-0963">Cytoplasm</keyword>
<name>A0A0J9XDN9_GEOCN</name>
<accession>A0A0J9XDN9</accession>
<comment type="function">
    <text evidence="1">S-adenosyl-L-methionine-dependent protein-lysine N-methyltransferase that methylates elongation factor 1-alpha.</text>
</comment>
<dbReference type="GO" id="GO:0032259">
    <property type="term" value="P:methylation"/>
    <property type="evidence" value="ECO:0007669"/>
    <property type="project" value="UniProtKB-KW"/>
</dbReference>
<dbReference type="Gene3D" id="3.40.50.150">
    <property type="entry name" value="Vaccinia Virus protein VP39"/>
    <property type="match status" value="1"/>
</dbReference>
<feature type="binding site" evidence="1">
    <location>
        <begin position="86"/>
        <end position="88"/>
    </location>
    <ligand>
        <name>S-adenosyl-L-methionine</name>
        <dbReference type="ChEBI" id="CHEBI:59789"/>
    </ligand>
</feature>
<feature type="binding site" evidence="1">
    <location>
        <position position="112"/>
    </location>
    <ligand>
        <name>S-adenosyl-L-methionine</name>
        <dbReference type="ChEBI" id="CHEBI:59789"/>
    </ligand>
</feature>
<dbReference type="AlphaFoldDB" id="A0A0J9XDN9"/>
<sequence length="241" mass="27336">MSTEEEFSFFDLVSEDLLPSRPTENLGESFLTFDGLLPAPGLKVTEDGGAAGCGGKLWPAGELLSRYMIRTNDQYNGKFTNILELGSGTGLVGLAIASLRREQKDLKVWVTDQENMISLMNQNIALNDLEDTVKAEAFYNFDDNRGDELPAYATENKIDVVLAADCVYLEAAFPLLEKTLLDLTAVENPPLVLMSYKKRRKADARFFKHMKKFFVFEEIKDHMDYDKFIKDSVFLYKIKRK</sequence>
<comment type="caution">
    <text evidence="1">Lacks conserved residue(s) required for the propagation of feature annotation.</text>
</comment>
<keyword evidence="3" id="KW-1185">Reference proteome</keyword>
<keyword evidence="1 2" id="KW-0489">Methyltransferase</keyword>
<dbReference type="Pfam" id="PF10294">
    <property type="entry name" value="Methyltransf_16"/>
    <property type="match status" value="1"/>
</dbReference>
<dbReference type="HAMAP" id="MF_03198">
    <property type="entry name" value="Methyltr_EFM6"/>
    <property type="match status" value="1"/>
</dbReference>
<dbReference type="EC" id="2.1.1.-" evidence="1"/>
<dbReference type="InterPro" id="IPR019410">
    <property type="entry name" value="Methyltransf_16"/>
</dbReference>
<feature type="binding site" evidence="1">
    <location>
        <position position="164"/>
    </location>
    <ligand>
        <name>S-adenosyl-L-methionine</name>
        <dbReference type="ChEBI" id="CHEBI:59789"/>
    </ligand>
</feature>
<dbReference type="PANTHER" id="PTHR14614:SF152">
    <property type="entry name" value="PROTEIN-LYSINE N-METHYLTRANSFERASE EFM6"/>
    <property type="match status" value="1"/>
</dbReference>
<comment type="similarity">
    <text evidence="1">Belongs to the class I-like SAM-binding methyltransferase superfamily. METTL21 family. EFM6 subfamily.</text>
</comment>
<organism evidence="2 3">
    <name type="scientific">Geotrichum candidum</name>
    <name type="common">Oospora lactis</name>
    <name type="synonym">Dipodascus geotrichum</name>
    <dbReference type="NCBI Taxonomy" id="1173061"/>
    <lineage>
        <taxon>Eukaryota</taxon>
        <taxon>Fungi</taxon>
        <taxon>Dikarya</taxon>
        <taxon>Ascomycota</taxon>
        <taxon>Saccharomycotina</taxon>
        <taxon>Dipodascomycetes</taxon>
        <taxon>Dipodascales</taxon>
        <taxon>Dipodascaceae</taxon>
        <taxon>Geotrichum</taxon>
    </lineage>
</organism>
<dbReference type="PANTHER" id="PTHR14614">
    <property type="entry name" value="HEPATOCELLULAR CARCINOMA-ASSOCIATED ANTIGEN"/>
    <property type="match status" value="1"/>
</dbReference>
<gene>
    <name evidence="1" type="primary">EFM6</name>
    <name evidence="2" type="ORF">BN980_GECA11s01660g</name>
</gene>
<comment type="subcellular location">
    <subcellularLocation>
        <location evidence="1">Cytoplasm</location>
    </subcellularLocation>
</comment>
<protein>
    <recommendedName>
        <fullName evidence="1">Protein-lysine N-methyltransferase EFM6</fullName>
        <ecNumber evidence="1">2.1.1.-</ecNumber>
    </recommendedName>
    <alternativeName>
        <fullName evidence="1">Elongation factor methyltransferase 6</fullName>
    </alternativeName>
</protein>